<dbReference type="PANTHER" id="PTHR19423">
    <property type="entry name" value="SH3 DOMAIN-BINDING PROTEIN 5"/>
    <property type="match status" value="1"/>
</dbReference>
<dbReference type="InterPro" id="IPR041966">
    <property type="entry name" value="LOTUS-like"/>
</dbReference>
<feature type="region of interest" description="Disordered" evidence="9">
    <location>
        <begin position="637"/>
        <end position="683"/>
    </location>
</feature>
<evidence type="ECO:0000256" key="5">
    <source>
        <dbReference type="ARBA" id="ARBA00023242"/>
    </source>
</evidence>
<evidence type="ECO:0000256" key="8">
    <source>
        <dbReference type="SAM" id="Coils"/>
    </source>
</evidence>
<feature type="domain" description="Homeobox" evidence="10">
    <location>
        <begin position="686"/>
        <end position="746"/>
    </location>
</feature>
<dbReference type="GO" id="GO:0000981">
    <property type="term" value="F:DNA-binding transcription factor activity, RNA polymerase II-specific"/>
    <property type="evidence" value="ECO:0007669"/>
    <property type="project" value="InterPro"/>
</dbReference>
<feature type="compositionally biased region" description="Polar residues" evidence="9">
    <location>
        <begin position="254"/>
        <end position="264"/>
    </location>
</feature>
<feature type="region of interest" description="Disordered" evidence="9">
    <location>
        <begin position="239"/>
        <end position="282"/>
    </location>
</feature>
<feature type="domain" description="HTH OST-type" evidence="11">
    <location>
        <begin position="1161"/>
        <end position="1237"/>
    </location>
</feature>
<comment type="similarity">
    <text evidence="1">Belongs to the SH3BP5 family.</text>
</comment>
<feature type="region of interest" description="Disordered" evidence="9">
    <location>
        <begin position="544"/>
        <end position="567"/>
    </location>
</feature>
<dbReference type="Gene3D" id="3.30.420.610">
    <property type="entry name" value="LOTUS domain-like"/>
    <property type="match status" value="3"/>
</dbReference>
<evidence type="ECO:0000256" key="6">
    <source>
        <dbReference type="PROSITE-ProRule" id="PRU00108"/>
    </source>
</evidence>
<evidence type="ECO:0000256" key="9">
    <source>
        <dbReference type="SAM" id="MobiDB-lite"/>
    </source>
</evidence>
<dbReference type="InterPro" id="IPR025605">
    <property type="entry name" value="OST-HTH/LOTUS_dom"/>
</dbReference>
<keyword evidence="4 6" id="KW-0371">Homeobox</keyword>
<dbReference type="PANTHER" id="PTHR19423:SF1">
    <property type="entry name" value="SH3 DOMAIN-BINDING PROTEIN 5"/>
    <property type="match status" value="1"/>
</dbReference>
<proteinExistence type="inferred from homology"/>
<evidence type="ECO:0000256" key="1">
    <source>
        <dbReference type="ARBA" id="ARBA00007796"/>
    </source>
</evidence>
<dbReference type="InterPro" id="IPR045602">
    <property type="entry name" value="MARF1_LOTUS"/>
</dbReference>
<feature type="domain" description="HTH OST-type" evidence="11">
    <location>
        <begin position="1238"/>
        <end position="1313"/>
    </location>
</feature>
<keyword evidence="3 6" id="KW-0238">DNA-binding</keyword>
<evidence type="ECO:0000313" key="13">
    <source>
        <dbReference type="Proteomes" id="UP000663862"/>
    </source>
</evidence>
<dbReference type="PROSITE" id="PS00027">
    <property type="entry name" value="HOMEOBOX_1"/>
    <property type="match status" value="1"/>
</dbReference>
<comment type="subcellular location">
    <subcellularLocation>
        <location evidence="6 7">Nucleus</location>
    </subcellularLocation>
</comment>
<evidence type="ECO:0000256" key="3">
    <source>
        <dbReference type="ARBA" id="ARBA00023125"/>
    </source>
</evidence>
<evidence type="ECO:0000313" key="12">
    <source>
        <dbReference type="EMBL" id="CAF4296449.1"/>
    </source>
</evidence>
<feature type="compositionally biased region" description="Basic and acidic residues" evidence="9">
    <location>
        <begin position="239"/>
        <end position="253"/>
    </location>
</feature>
<feature type="coiled-coil region" evidence="8">
    <location>
        <begin position="29"/>
        <end position="63"/>
    </location>
</feature>
<dbReference type="GO" id="GO:0005737">
    <property type="term" value="C:cytoplasm"/>
    <property type="evidence" value="ECO:0007669"/>
    <property type="project" value="TreeGrafter"/>
</dbReference>
<feature type="domain" description="HTH OST-type" evidence="11">
    <location>
        <begin position="1321"/>
        <end position="1395"/>
    </location>
</feature>
<dbReference type="PROSITE" id="PS50071">
    <property type="entry name" value="HOMEOBOX_2"/>
    <property type="match status" value="1"/>
</dbReference>
<evidence type="ECO:0000259" key="10">
    <source>
        <dbReference type="PROSITE" id="PS50071"/>
    </source>
</evidence>
<name>A0A820HNQ8_9BILA</name>
<feature type="coiled-coil region" evidence="8">
    <location>
        <begin position="137"/>
        <end position="192"/>
    </location>
</feature>
<feature type="DNA-binding region" description="Homeobox" evidence="6">
    <location>
        <begin position="688"/>
        <end position="747"/>
    </location>
</feature>
<evidence type="ECO:0000259" key="11">
    <source>
        <dbReference type="PROSITE" id="PS51644"/>
    </source>
</evidence>
<dbReference type="InterPro" id="IPR007940">
    <property type="entry name" value="SH3BP5"/>
</dbReference>
<feature type="region of interest" description="Disordered" evidence="9">
    <location>
        <begin position="937"/>
        <end position="956"/>
    </location>
</feature>
<dbReference type="GO" id="GO:0004860">
    <property type="term" value="F:protein kinase inhibitor activity"/>
    <property type="evidence" value="ECO:0007669"/>
    <property type="project" value="TreeGrafter"/>
</dbReference>
<dbReference type="PROSITE" id="PS51644">
    <property type="entry name" value="HTH_OST"/>
    <property type="match status" value="3"/>
</dbReference>
<feature type="compositionally biased region" description="Polar residues" evidence="9">
    <location>
        <begin position="755"/>
        <end position="766"/>
    </location>
</feature>
<feature type="region of interest" description="Disordered" evidence="9">
    <location>
        <begin position="359"/>
        <end position="383"/>
    </location>
</feature>
<dbReference type="InterPro" id="IPR017970">
    <property type="entry name" value="Homeobox_CS"/>
</dbReference>
<dbReference type="SUPFAM" id="SSF46689">
    <property type="entry name" value="Homeodomain-like"/>
    <property type="match status" value="1"/>
</dbReference>
<dbReference type="Pfam" id="PF00046">
    <property type="entry name" value="Homeodomain"/>
    <property type="match status" value="1"/>
</dbReference>
<evidence type="ECO:0000256" key="4">
    <source>
        <dbReference type="ARBA" id="ARBA00023155"/>
    </source>
</evidence>
<dbReference type="GO" id="GO:0005634">
    <property type="term" value="C:nucleus"/>
    <property type="evidence" value="ECO:0007669"/>
    <property type="project" value="UniProtKB-SubCell"/>
</dbReference>
<organism evidence="12 13">
    <name type="scientific">Rotaria socialis</name>
    <dbReference type="NCBI Taxonomy" id="392032"/>
    <lineage>
        <taxon>Eukaryota</taxon>
        <taxon>Metazoa</taxon>
        <taxon>Spiralia</taxon>
        <taxon>Gnathifera</taxon>
        <taxon>Rotifera</taxon>
        <taxon>Eurotatoria</taxon>
        <taxon>Bdelloidea</taxon>
        <taxon>Philodinida</taxon>
        <taxon>Philodinidae</taxon>
        <taxon>Rotaria</taxon>
    </lineage>
</organism>
<dbReference type="GO" id="GO:0003677">
    <property type="term" value="F:DNA binding"/>
    <property type="evidence" value="ECO:0007669"/>
    <property type="project" value="UniProtKB-UniRule"/>
</dbReference>
<feature type="compositionally biased region" description="Polar residues" evidence="9">
    <location>
        <begin position="944"/>
        <end position="956"/>
    </location>
</feature>
<feature type="compositionally biased region" description="Polar residues" evidence="9">
    <location>
        <begin position="887"/>
        <end position="901"/>
    </location>
</feature>
<evidence type="ECO:0000256" key="2">
    <source>
        <dbReference type="ARBA" id="ARBA00023054"/>
    </source>
</evidence>
<comment type="caution">
    <text evidence="12">The sequence shown here is derived from an EMBL/GenBank/DDBJ whole genome shotgun (WGS) entry which is preliminary data.</text>
</comment>
<protein>
    <submittedName>
        <fullName evidence="12">Uncharacterized protein</fullName>
    </submittedName>
</protein>
<dbReference type="SMART" id="SM00389">
    <property type="entry name" value="HOX"/>
    <property type="match status" value="1"/>
</dbReference>
<gene>
    <name evidence="12" type="ORF">TSG867_LOCUS5960</name>
</gene>
<dbReference type="Pfam" id="PF05276">
    <property type="entry name" value="SH3BP5"/>
    <property type="match status" value="1"/>
</dbReference>
<sequence length="1627" mass="187186">MDHFPDTPSESIIELSSKAEDGDALDPRVQIELERLNHANEAINQLELQRDEARKTFDNFRQKAEDELIQLEKSIGDAVPKSRCYYEARIKLRDAKEILIKAKHRFERAQELHVAAKELAIVSADFIDEAERSHQNAAAWNETYHQALAKAQDAETEKYQADFDQQVAQRIFSETEKLVEKLQKDLRRSINKSKPYYEMRVEHHQELDFQKRKVYGLERCVSEAKRQYQESLRNLEHISNEIHEQRSQKKSNKDLGQQISNKELPSTPLPLPMSNPTAPIRRNYSDDVLRSCLLRTETLPPGIFTNATDEGFPTLHEPINRPEDDINDQFILYSKEAPRATIVTKSDYEKNTLVNSAPEKLPNLASRVSQTTDDDDDRSGSLHALSDEQLNHFNPIYYSYSSEILPPTGTHDPSFQQTMDIASESNMNNNNNINYSSLISNDHETGSSGEPLRIFDAAYNNYSTHPNSYSDYTPIPSKIEAFDYNYWPATNTHNILANQNIAAIDQAQTQQSLNPTLETLVPVPSVQLSQLNASATISATHHHHHIHQHLYPPTPSTPPQTCNDSSTWLGSGNYQALHPTPTPNPSSYRHYSNPCPFYPTNNFYDPSQPQWTSQPTIPIKFESSYSPPLYFETGTHCQEQTSKDELSNSPQQSNWLKHESSSLQLNSVPPKNPLNGNQLTFKRKTRTRDKYRIVYTDQQRYELENEFIISKYISIPRKSALSLTLSLSERQIKIWFQNRRAKERKLNKKRHDVTSSRQLNNSNDVDSPSDGGVESPNYYQNYTSHDYLQQQQQQQQLKSAAAEMDLSVLWCLGPDFDKQTVSSLLNDSYCVESGLTQSITSNWWMSSPSKWNNSLMHESGIYTPRSVMSELEPQSPTSGSIRRPLSDASNRRISSRSLTNSKPPPPPPPPPKLEFSTPVRSHTLDIYNRVSSSVKRTRAAPTLAPSSTFETPPTQAIPSASRTVEIALLLKEHTDYTCVLVTLIQEYQSRFQKPLHVSELYTMKHVIDIQEYRGNRVARLLPAFRTHFDENHIHTQLEQPFCIIHCSKNFIINSDLDLPFVKISFKTFADNIRQLLTQHNGSMPLASFAQCYSFTFEPLIDHKDGVPLEHYVSCIKDIQILTGQGFIKKVQFSQTTGPSFTPTPFDTSNMHVDTCAEVQQRLQQFSREVLDLLKHQSSHCRLPVSKFVSAYHQYFNRQCRVADYGFSKILDLLCAVPKSVQILGDGNKRIITISHRCQMKRFTNDIIRILKNKPQRLMAISEIPIEYEMAYKKSFCITDFGMCYLEDLVNEIKDNKELVLDAEKGIIKLYRKERTDLEIFATSKFEQDVIDMLRILPDFSISFQKFIPSYHHHFGYQCKVQTYGFSRLIDLLEELSHVVKIDEDKHGEKIVQLTSTMMEKGIVLNIEQLVRKSHGSLKVKDLRTQYLQVYRNELNPEDFGSSNLETFLCTRTDKFELHYTKIDVSISIKEANPVQVQLTKNIVLTLMLSKCQLSFWQLKQEMLVRFKQDITLNMCRNELRDYVEVADQTIRLTPPMVFAYNVVLLLGSCDGRMPYDDFIVEYQRRTGSSHLLYPADYGFPTMLRLFDAIQIVAQVRGRRNFKIIMVNPEFRLGRYNHPKTSFIPPLT</sequence>
<feature type="region of interest" description="Disordered" evidence="9">
    <location>
        <begin position="745"/>
        <end position="778"/>
    </location>
</feature>
<dbReference type="Pfam" id="PF12872">
    <property type="entry name" value="OST-HTH"/>
    <property type="match status" value="4"/>
</dbReference>
<dbReference type="InterPro" id="IPR001356">
    <property type="entry name" value="HD"/>
</dbReference>
<dbReference type="GO" id="GO:0035556">
    <property type="term" value="P:intracellular signal transduction"/>
    <property type="evidence" value="ECO:0007669"/>
    <property type="project" value="InterPro"/>
</dbReference>
<feature type="region of interest" description="Disordered" evidence="9">
    <location>
        <begin position="869"/>
        <end position="918"/>
    </location>
</feature>
<keyword evidence="2 8" id="KW-0175">Coiled coil</keyword>
<feature type="compositionally biased region" description="Pro residues" evidence="9">
    <location>
        <begin position="902"/>
        <end position="912"/>
    </location>
</feature>
<accession>A0A820HNQ8</accession>
<dbReference type="Pfam" id="PF19687">
    <property type="entry name" value="MARF1_LOTUS"/>
    <property type="match status" value="1"/>
</dbReference>
<dbReference type="CDD" id="cd00086">
    <property type="entry name" value="homeodomain"/>
    <property type="match status" value="1"/>
</dbReference>
<dbReference type="Proteomes" id="UP000663862">
    <property type="component" value="Unassembled WGS sequence"/>
</dbReference>
<dbReference type="EMBL" id="CAJOBQ010000216">
    <property type="protein sequence ID" value="CAF4296449.1"/>
    <property type="molecule type" value="Genomic_DNA"/>
</dbReference>
<reference evidence="12" key="1">
    <citation type="submission" date="2021-02" db="EMBL/GenBank/DDBJ databases">
        <authorList>
            <person name="Nowell W R."/>
        </authorList>
    </citation>
    <scope>NUCLEOTIDE SEQUENCE</scope>
</reference>
<keyword evidence="5 6" id="KW-0539">Nucleus</keyword>
<dbReference type="InterPro" id="IPR009057">
    <property type="entry name" value="Homeodomain-like_sf"/>
</dbReference>
<evidence type="ECO:0000256" key="7">
    <source>
        <dbReference type="RuleBase" id="RU000682"/>
    </source>
</evidence>
<feature type="compositionally biased region" description="Polar residues" evidence="9">
    <location>
        <begin position="647"/>
        <end position="680"/>
    </location>
</feature>
<dbReference type="Gene3D" id="1.10.10.60">
    <property type="entry name" value="Homeodomain-like"/>
    <property type="match status" value="1"/>
</dbReference>